<name>A0AAU9IQH7_9CILI</name>
<dbReference type="Proteomes" id="UP001162131">
    <property type="component" value="Unassembled WGS sequence"/>
</dbReference>
<gene>
    <name evidence="1" type="ORF">BSTOLATCC_MIC8720</name>
</gene>
<evidence type="ECO:0000313" key="2">
    <source>
        <dbReference type="Proteomes" id="UP001162131"/>
    </source>
</evidence>
<dbReference type="EMBL" id="CAJZBQ010000010">
    <property type="protein sequence ID" value="CAG9313455.1"/>
    <property type="molecule type" value="Genomic_DNA"/>
</dbReference>
<protein>
    <submittedName>
        <fullName evidence="1">Uncharacterized protein</fullName>
    </submittedName>
</protein>
<keyword evidence="2" id="KW-1185">Reference proteome</keyword>
<comment type="caution">
    <text evidence="1">The sequence shown here is derived from an EMBL/GenBank/DDBJ whole genome shotgun (WGS) entry which is preliminary data.</text>
</comment>
<dbReference type="AlphaFoldDB" id="A0AAU9IQH7"/>
<evidence type="ECO:0000313" key="1">
    <source>
        <dbReference type="EMBL" id="CAG9313455.1"/>
    </source>
</evidence>
<proteinExistence type="predicted"/>
<reference evidence="1" key="1">
    <citation type="submission" date="2021-09" db="EMBL/GenBank/DDBJ databases">
        <authorList>
            <consortium name="AG Swart"/>
            <person name="Singh M."/>
            <person name="Singh A."/>
            <person name="Seah K."/>
            <person name="Emmerich C."/>
        </authorList>
    </citation>
    <scope>NUCLEOTIDE SEQUENCE</scope>
    <source>
        <strain evidence="1">ATCC30299</strain>
    </source>
</reference>
<accession>A0AAU9IQH7</accession>
<organism evidence="1 2">
    <name type="scientific">Blepharisma stoltei</name>
    <dbReference type="NCBI Taxonomy" id="1481888"/>
    <lineage>
        <taxon>Eukaryota</taxon>
        <taxon>Sar</taxon>
        <taxon>Alveolata</taxon>
        <taxon>Ciliophora</taxon>
        <taxon>Postciliodesmatophora</taxon>
        <taxon>Heterotrichea</taxon>
        <taxon>Heterotrichida</taxon>
        <taxon>Blepharismidae</taxon>
        <taxon>Blepharisma</taxon>
    </lineage>
</organism>
<sequence length="78" mass="9429">MRAQIDNSKSKKLKKSAKEFLLYYCNRKLRYVAMLYWISLEAGNLRIDDRKQSFTLKPKVVIFEITRCPRPLLWHRNP</sequence>